<dbReference type="PANTHER" id="PTHR48043">
    <property type="entry name" value="EG:EG0003.4 PROTEIN-RELATED"/>
    <property type="match status" value="1"/>
</dbReference>
<dbReference type="Proteomes" id="UP000008549">
    <property type="component" value="Unassembled WGS sequence"/>
</dbReference>
<dbReference type="PANTHER" id="PTHR48043:SF9">
    <property type="entry name" value="UDP-GLUCURONOSYLTRANSFERASE"/>
    <property type="match status" value="1"/>
</dbReference>
<keyword evidence="5" id="KW-0732">Signal</keyword>
<organism evidence="8 9">
    <name type="scientific">Caenorhabditis briggsae</name>
    <dbReference type="NCBI Taxonomy" id="6238"/>
    <lineage>
        <taxon>Eukaryota</taxon>
        <taxon>Metazoa</taxon>
        <taxon>Ecdysozoa</taxon>
        <taxon>Nematoda</taxon>
        <taxon>Chromadorea</taxon>
        <taxon>Rhabditida</taxon>
        <taxon>Rhabditina</taxon>
        <taxon>Rhabditomorpha</taxon>
        <taxon>Rhabditoidea</taxon>
        <taxon>Rhabditidae</taxon>
        <taxon>Peloderinae</taxon>
        <taxon>Caenorhabditis</taxon>
    </lineage>
</organism>
<comment type="catalytic activity">
    <reaction evidence="6">
        <text>glucuronate acceptor + UDP-alpha-D-glucuronate = acceptor beta-D-glucuronoside + UDP + H(+)</text>
        <dbReference type="Rhea" id="RHEA:21032"/>
        <dbReference type="ChEBI" id="CHEBI:15378"/>
        <dbReference type="ChEBI" id="CHEBI:58052"/>
        <dbReference type="ChEBI" id="CHEBI:58223"/>
        <dbReference type="ChEBI" id="CHEBI:132367"/>
        <dbReference type="ChEBI" id="CHEBI:132368"/>
        <dbReference type="EC" id="2.4.1.17"/>
    </reaction>
</comment>
<dbReference type="RefSeq" id="XP_045096337.1">
    <property type="nucleotide sequence ID" value="XM_045237089.1"/>
</dbReference>
<dbReference type="HOGENOM" id="CLU_2322481_0_0_1"/>
<keyword evidence="4" id="KW-0808">Transferase</keyword>
<proteinExistence type="inferred from homology"/>
<dbReference type="WormBase" id="CBG17917">
    <property type="protein sequence ID" value="CBP19109"/>
    <property type="gene ID" value="WBGene00037427"/>
</dbReference>
<comment type="similarity">
    <text evidence="1">Belongs to the UDP-glycosyltransferase family.</text>
</comment>
<evidence type="ECO:0000256" key="5">
    <source>
        <dbReference type="ARBA" id="ARBA00022729"/>
    </source>
</evidence>
<evidence type="ECO:0000256" key="7">
    <source>
        <dbReference type="SAM" id="Phobius"/>
    </source>
</evidence>
<keyword evidence="7" id="KW-0472">Membrane</keyword>
<keyword evidence="7" id="KW-0812">Transmembrane</keyword>
<gene>
    <name evidence="8 10" type="ORF">CBG17917</name>
    <name evidence="8" type="ORF">CBG_17917</name>
</gene>
<dbReference type="EC" id="2.4.1.17" evidence="2"/>
<accession>A8XS38</accession>
<keyword evidence="3" id="KW-0328">Glycosyltransferase</keyword>
<dbReference type="OMA" id="IFRCICD"/>
<dbReference type="InterPro" id="IPR050271">
    <property type="entry name" value="UDP-glycosyltransferase"/>
</dbReference>
<evidence type="ECO:0000313" key="8">
    <source>
        <dbReference type="EMBL" id="CAP35457.2"/>
    </source>
</evidence>
<dbReference type="EMBL" id="HE601413">
    <property type="protein sequence ID" value="CAP35457.2"/>
    <property type="molecule type" value="Genomic_DNA"/>
</dbReference>
<reference evidence="8 9" key="2">
    <citation type="journal article" date="2011" name="PLoS Genet.">
        <title>Caenorhabditis briggsae recombinant inbred line genotypes reveal inter-strain incompatibility and the evolution of recombination.</title>
        <authorList>
            <person name="Ross J.A."/>
            <person name="Koboldt D.C."/>
            <person name="Staisch J.E."/>
            <person name="Chamberlin H.M."/>
            <person name="Gupta B.P."/>
            <person name="Miller R.D."/>
            <person name="Baird S.E."/>
            <person name="Haag E.S."/>
        </authorList>
    </citation>
    <scope>NUCLEOTIDE SEQUENCE [LARGE SCALE GENOMIC DNA]</scope>
    <source>
        <strain evidence="8 9">AF16</strain>
    </source>
</reference>
<keyword evidence="9" id="KW-1185">Reference proteome</keyword>
<evidence type="ECO:0000256" key="3">
    <source>
        <dbReference type="ARBA" id="ARBA00022676"/>
    </source>
</evidence>
<evidence type="ECO:0000256" key="1">
    <source>
        <dbReference type="ARBA" id="ARBA00009995"/>
    </source>
</evidence>
<dbReference type="KEGG" id="cbr:CBG_17917"/>
<dbReference type="GeneID" id="8589724"/>
<reference evidence="8 9" key="1">
    <citation type="journal article" date="2003" name="PLoS Biol.">
        <title>The genome sequence of Caenorhabditis briggsae: a platform for comparative genomics.</title>
        <authorList>
            <person name="Stein L.D."/>
            <person name="Bao Z."/>
            <person name="Blasiar D."/>
            <person name="Blumenthal T."/>
            <person name="Brent M.R."/>
            <person name="Chen N."/>
            <person name="Chinwalla A."/>
            <person name="Clarke L."/>
            <person name="Clee C."/>
            <person name="Coghlan A."/>
            <person name="Coulson A."/>
            <person name="D'Eustachio P."/>
            <person name="Fitch D.H."/>
            <person name="Fulton L.A."/>
            <person name="Fulton R.E."/>
            <person name="Griffiths-Jones S."/>
            <person name="Harris T.W."/>
            <person name="Hillier L.W."/>
            <person name="Kamath R."/>
            <person name="Kuwabara P.E."/>
            <person name="Mardis E.R."/>
            <person name="Marra M.A."/>
            <person name="Miner T.L."/>
            <person name="Minx P."/>
            <person name="Mullikin J.C."/>
            <person name="Plumb R.W."/>
            <person name="Rogers J."/>
            <person name="Schein J.E."/>
            <person name="Sohrmann M."/>
            <person name="Spieth J."/>
            <person name="Stajich J.E."/>
            <person name="Wei C."/>
            <person name="Willey D."/>
            <person name="Wilson R.K."/>
            <person name="Durbin R."/>
            <person name="Waterston R.H."/>
        </authorList>
    </citation>
    <scope>NUCLEOTIDE SEQUENCE [LARGE SCALE GENOMIC DNA]</scope>
    <source>
        <strain evidence="8 9">AF16</strain>
    </source>
</reference>
<dbReference type="eggNOG" id="KOG1192">
    <property type="taxonomic scope" value="Eukaryota"/>
</dbReference>
<dbReference type="AlphaFoldDB" id="A8XS38"/>
<evidence type="ECO:0000313" key="9">
    <source>
        <dbReference type="Proteomes" id="UP000008549"/>
    </source>
</evidence>
<evidence type="ECO:0000256" key="6">
    <source>
        <dbReference type="ARBA" id="ARBA00047475"/>
    </source>
</evidence>
<evidence type="ECO:0000256" key="4">
    <source>
        <dbReference type="ARBA" id="ARBA00022679"/>
    </source>
</evidence>
<name>A8XS38_CAEBR</name>
<dbReference type="CTD" id="8589724"/>
<dbReference type="InterPro" id="IPR002213">
    <property type="entry name" value="UDP_glucos_trans"/>
</dbReference>
<feature type="transmembrane region" description="Helical" evidence="7">
    <location>
        <begin position="66"/>
        <end position="87"/>
    </location>
</feature>
<evidence type="ECO:0000313" key="10">
    <source>
        <dbReference type="WormBase" id="CBG17917"/>
    </source>
</evidence>
<dbReference type="InParanoid" id="A8XS38"/>
<dbReference type="Pfam" id="PF00201">
    <property type="entry name" value="UDPGT"/>
    <property type="match status" value="1"/>
</dbReference>
<keyword evidence="7" id="KW-1133">Transmembrane helix</keyword>
<dbReference type="GO" id="GO:0015020">
    <property type="term" value="F:glucuronosyltransferase activity"/>
    <property type="evidence" value="ECO:0007669"/>
    <property type="project" value="UniProtKB-EC"/>
</dbReference>
<protein>
    <recommendedName>
        <fullName evidence="2">glucuronosyltransferase</fullName>
        <ecNumber evidence="2">2.4.1.17</ecNumber>
    </recommendedName>
</protein>
<evidence type="ECO:0000256" key="2">
    <source>
        <dbReference type="ARBA" id="ARBA00012544"/>
    </source>
</evidence>
<sequence>MRRKLGKQYEEKYTKNAIQLAEMLKNQPTNPKEIVLKYTEFVARFGPFPQMDPYARKLNYFQKTFLDIYFILTMLFLISALSIFLIFRCICDYKKVKTD</sequence>
<dbReference type="STRING" id="6238.A8XS38"/>